<dbReference type="InterPro" id="IPR029033">
    <property type="entry name" value="His_PPase_superfam"/>
</dbReference>
<dbReference type="EMBL" id="CM000638">
    <property type="protein sequence ID" value="EED96210.1"/>
    <property type="molecule type" value="Genomic_DNA"/>
</dbReference>
<gene>
    <name evidence="3" type="ORF">THAPSDRAFT_20600</name>
</gene>
<feature type="chain" id="PRO_5002869227" evidence="2">
    <location>
        <begin position="31"/>
        <end position="552"/>
    </location>
</feature>
<evidence type="ECO:0000313" key="3">
    <source>
        <dbReference type="EMBL" id="EED96210.1"/>
    </source>
</evidence>
<dbReference type="AlphaFoldDB" id="B8BSY5"/>
<proteinExistence type="predicted"/>
<dbReference type="RefSeq" id="XP_002286569.1">
    <property type="nucleotide sequence ID" value="XM_002286533.1"/>
</dbReference>
<keyword evidence="2" id="KW-0732">Signal</keyword>
<dbReference type="eggNOG" id="ENOG502QQRI">
    <property type="taxonomic scope" value="Eukaryota"/>
</dbReference>
<organism evidence="3 4">
    <name type="scientific">Thalassiosira pseudonana</name>
    <name type="common">Marine diatom</name>
    <name type="synonym">Cyclotella nana</name>
    <dbReference type="NCBI Taxonomy" id="35128"/>
    <lineage>
        <taxon>Eukaryota</taxon>
        <taxon>Sar</taxon>
        <taxon>Stramenopiles</taxon>
        <taxon>Ochrophyta</taxon>
        <taxon>Bacillariophyta</taxon>
        <taxon>Coscinodiscophyceae</taxon>
        <taxon>Thalassiosirophycidae</taxon>
        <taxon>Thalassiosirales</taxon>
        <taxon>Thalassiosiraceae</taxon>
        <taxon>Thalassiosira</taxon>
    </lineage>
</organism>
<dbReference type="HOGENOM" id="CLU_469704_0_0_1"/>
<dbReference type="PANTHER" id="PTHR47580:SF1">
    <property type="entry name" value="PHOSPHOGLYCERATE MUTASE FAMILY PROTEIN"/>
    <property type="match status" value="1"/>
</dbReference>
<dbReference type="InParanoid" id="B8BSY5"/>
<evidence type="ECO:0000256" key="2">
    <source>
        <dbReference type="SAM" id="SignalP"/>
    </source>
</evidence>
<feature type="compositionally biased region" description="Polar residues" evidence="1">
    <location>
        <begin position="384"/>
        <end position="401"/>
    </location>
</feature>
<dbReference type="STRING" id="35128.B8BSY5"/>
<dbReference type="PANTHER" id="PTHR47580">
    <property type="entry name" value="PHOSPHOGLYCERATE MUTASE FAMILY PROTEIN"/>
    <property type="match status" value="1"/>
</dbReference>
<dbReference type="GeneID" id="7445026"/>
<dbReference type="KEGG" id="tps:THAPSDRAFT_20600"/>
<accession>B8BSY5</accession>
<keyword evidence="4" id="KW-1185">Reference proteome</keyword>
<dbReference type="SUPFAM" id="SSF53254">
    <property type="entry name" value="Phosphoglycerate mutase-like"/>
    <property type="match status" value="1"/>
</dbReference>
<feature type="region of interest" description="Disordered" evidence="1">
    <location>
        <begin position="257"/>
        <end position="276"/>
    </location>
</feature>
<evidence type="ECO:0000313" key="4">
    <source>
        <dbReference type="Proteomes" id="UP000001449"/>
    </source>
</evidence>
<sequence length="552" mass="60151">MHFNPPISMIQFVRTLQTLLLSSAVVKAWAFSTPRDYFPSKTSHHSIAKGRLSSTTSGWNESDDTGSLPISFNTNKSRRSFMHSASSIVAGTISSGPLAAILNLLDTDPDISTVDRCSATNVANAMGLVQFPCPLGSLGNTYHVMRAGQSLLEEEDILSTNPLFLTNRDDALTTLGVVQVEDVCTELMTKGINPSVVKYSLASKCIDSANIVANRMMVGRNRIVPEFTFMDQRGAGIWDGKPLSTTEPAIWAMDAAEAGKEGRGGQPPPNDDGTANETLHEQVIRLRQLMSILETQYSGDSILLIFPDGTSPALLSCLIAGIPLKDVHALNFEPGEVRLDVNMNNSIDLLKEQLVSPKYNEMLSVGKTQLEKLRKEELLKENESQTPVVASQPTTTTYKQSEWQKNRSSRDQPDFFSVGALGAIGYMSTWRANGRDDPEKDAEKVIASTSPTLAFANATGSNSLFEPTSFSSFTMPETLSPSSRTVAPMLATSIAEGGFGEQLNPNVFEDVPVLSKEERIEAANQAMEDYLSKDDGGDDWLDSMHDIMMNDE</sequence>
<protein>
    <submittedName>
        <fullName evidence="3">Uncharacterized protein</fullName>
    </submittedName>
</protein>
<dbReference type="Proteomes" id="UP000001449">
    <property type="component" value="Chromosome 1"/>
</dbReference>
<feature type="region of interest" description="Disordered" evidence="1">
    <location>
        <begin position="379"/>
        <end position="411"/>
    </location>
</feature>
<evidence type="ECO:0000256" key="1">
    <source>
        <dbReference type="SAM" id="MobiDB-lite"/>
    </source>
</evidence>
<dbReference type="Gene3D" id="3.40.50.1240">
    <property type="entry name" value="Phosphoglycerate mutase-like"/>
    <property type="match status" value="1"/>
</dbReference>
<reference evidence="3 4" key="1">
    <citation type="journal article" date="2004" name="Science">
        <title>The genome of the diatom Thalassiosira pseudonana: ecology, evolution, and metabolism.</title>
        <authorList>
            <person name="Armbrust E.V."/>
            <person name="Berges J.A."/>
            <person name="Bowler C."/>
            <person name="Green B.R."/>
            <person name="Martinez D."/>
            <person name="Putnam N.H."/>
            <person name="Zhou S."/>
            <person name="Allen A.E."/>
            <person name="Apt K.E."/>
            <person name="Bechner M."/>
            <person name="Brzezinski M.A."/>
            <person name="Chaal B.K."/>
            <person name="Chiovitti A."/>
            <person name="Davis A.K."/>
            <person name="Demarest M.S."/>
            <person name="Detter J.C."/>
            <person name="Glavina T."/>
            <person name="Goodstein D."/>
            <person name="Hadi M.Z."/>
            <person name="Hellsten U."/>
            <person name="Hildebrand M."/>
            <person name="Jenkins B.D."/>
            <person name="Jurka J."/>
            <person name="Kapitonov V.V."/>
            <person name="Kroger N."/>
            <person name="Lau W.W."/>
            <person name="Lane T.W."/>
            <person name="Larimer F.W."/>
            <person name="Lippmeier J.C."/>
            <person name="Lucas S."/>
            <person name="Medina M."/>
            <person name="Montsant A."/>
            <person name="Obornik M."/>
            <person name="Parker M.S."/>
            <person name="Palenik B."/>
            <person name="Pazour G.J."/>
            <person name="Richardson P.M."/>
            <person name="Rynearson T.A."/>
            <person name="Saito M.A."/>
            <person name="Schwartz D.C."/>
            <person name="Thamatrakoln K."/>
            <person name="Valentin K."/>
            <person name="Vardi A."/>
            <person name="Wilkerson F.P."/>
            <person name="Rokhsar D.S."/>
        </authorList>
    </citation>
    <scope>NUCLEOTIDE SEQUENCE [LARGE SCALE GENOMIC DNA]</scope>
    <source>
        <strain evidence="3 4">CCMP1335</strain>
    </source>
</reference>
<feature type="compositionally biased region" description="Basic and acidic residues" evidence="1">
    <location>
        <begin position="402"/>
        <end position="411"/>
    </location>
</feature>
<feature type="signal peptide" evidence="2">
    <location>
        <begin position="1"/>
        <end position="30"/>
    </location>
</feature>
<dbReference type="PaxDb" id="35128-Thaps20600"/>
<name>B8BSY5_THAPS</name>
<reference evidence="3 4" key="2">
    <citation type="journal article" date="2008" name="Nature">
        <title>The Phaeodactylum genome reveals the evolutionary history of diatom genomes.</title>
        <authorList>
            <person name="Bowler C."/>
            <person name="Allen A.E."/>
            <person name="Badger J.H."/>
            <person name="Grimwood J."/>
            <person name="Jabbari K."/>
            <person name="Kuo A."/>
            <person name="Maheswari U."/>
            <person name="Martens C."/>
            <person name="Maumus F."/>
            <person name="Otillar R.P."/>
            <person name="Rayko E."/>
            <person name="Salamov A."/>
            <person name="Vandepoele K."/>
            <person name="Beszteri B."/>
            <person name="Gruber A."/>
            <person name="Heijde M."/>
            <person name="Katinka M."/>
            <person name="Mock T."/>
            <person name="Valentin K."/>
            <person name="Verret F."/>
            <person name="Berges J.A."/>
            <person name="Brownlee C."/>
            <person name="Cadoret J.P."/>
            <person name="Chiovitti A."/>
            <person name="Choi C.J."/>
            <person name="Coesel S."/>
            <person name="De Martino A."/>
            <person name="Detter J.C."/>
            <person name="Durkin C."/>
            <person name="Falciatore A."/>
            <person name="Fournet J."/>
            <person name="Haruta M."/>
            <person name="Huysman M.J."/>
            <person name="Jenkins B.D."/>
            <person name="Jiroutova K."/>
            <person name="Jorgensen R.E."/>
            <person name="Joubert Y."/>
            <person name="Kaplan A."/>
            <person name="Kroger N."/>
            <person name="Kroth P.G."/>
            <person name="La Roche J."/>
            <person name="Lindquist E."/>
            <person name="Lommer M."/>
            <person name="Martin-Jezequel V."/>
            <person name="Lopez P.J."/>
            <person name="Lucas S."/>
            <person name="Mangogna M."/>
            <person name="McGinnis K."/>
            <person name="Medlin L.K."/>
            <person name="Montsant A."/>
            <person name="Oudot-Le Secq M.P."/>
            <person name="Napoli C."/>
            <person name="Obornik M."/>
            <person name="Parker M.S."/>
            <person name="Petit J.L."/>
            <person name="Porcel B.M."/>
            <person name="Poulsen N."/>
            <person name="Robison M."/>
            <person name="Rychlewski L."/>
            <person name="Rynearson T.A."/>
            <person name="Schmutz J."/>
            <person name="Shapiro H."/>
            <person name="Siaut M."/>
            <person name="Stanley M."/>
            <person name="Sussman M.R."/>
            <person name="Taylor A.R."/>
            <person name="Vardi A."/>
            <person name="von Dassow P."/>
            <person name="Vyverman W."/>
            <person name="Willis A."/>
            <person name="Wyrwicz L.S."/>
            <person name="Rokhsar D.S."/>
            <person name="Weissenbach J."/>
            <person name="Armbrust E.V."/>
            <person name="Green B.R."/>
            <person name="Van de Peer Y."/>
            <person name="Grigoriev I.V."/>
        </authorList>
    </citation>
    <scope>NUCLEOTIDE SEQUENCE [LARGE SCALE GENOMIC DNA]</scope>
    <source>
        <strain evidence="3 4">CCMP1335</strain>
    </source>
</reference>